<dbReference type="NCBIfam" id="NF035939">
    <property type="entry name" value="TIM_EboE"/>
    <property type="match status" value="1"/>
</dbReference>
<sequence length="386" mass="41943">MRFRHPDGSVIHLSYCTNVHAAEDLDGVLSQLSRYAEPVRERLGTDRLGLGLWLARPVATRLLADRSALRTLRRELGLRGLEVVSLNAFPYAGFHAPSVKKEVYRPDWTTPERLSYTLDCARVLAALLPDDARRGSVSTLPMAWREPASAQTPLIAGRHLTSLADGLGDLARRTGRTIRVGLEPEPGCLIESTAQAAELMAELDRERIGVCLDTCHLAVGFEQPAEALRRLSAAGLDVVKTQASCALEAADPSDAAARAALGRFAERRFLHQTRERAADGRLAAVDDLPQALAGDLPGRGPWRVHFHIPVHERPEPPLGTTRPVLLDSLRALLGGPHAVTDHIEVETYTWSVLPGAREGDLGLVDGIAAELDWSCRALTALGLQPM</sequence>
<proteinExistence type="predicted"/>
<protein>
    <submittedName>
        <fullName evidence="2">Metabolite traffic protein EboE</fullName>
    </submittedName>
</protein>
<evidence type="ECO:0000259" key="1">
    <source>
        <dbReference type="Pfam" id="PF01261"/>
    </source>
</evidence>
<evidence type="ECO:0000313" key="3">
    <source>
        <dbReference type="Proteomes" id="UP001596035"/>
    </source>
</evidence>
<dbReference type="InterPro" id="IPR050312">
    <property type="entry name" value="IolE/XylAMocC-like"/>
</dbReference>
<reference evidence="3" key="1">
    <citation type="journal article" date="2019" name="Int. J. Syst. Evol. Microbiol.">
        <title>The Global Catalogue of Microorganisms (GCM) 10K type strain sequencing project: providing services to taxonomists for standard genome sequencing and annotation.</title>
        <authorList>
            <consortium name="The Broad Institute Genomics Platform"/>
            <consortium name="The Broad Institute Genome Sequencing Center for Infectious Disease"/>
            <person name="Wu L."/>
            <person name="Ma J."/>
        </authorList>
    </citation>
    <scope>NUCLEOTIDE SEQUENCE [LARGE SCALE GENOMIC DNA]</scope>
    <source>
        <strain evidence="3">CGMCC 4.7131</strain>
    </source>
</reference>
<dbReference type="PROSITE" id="PS00730">
    <property type="entry name" value="AP_NUCLEASE_F2_2"/>
    <property type="match status" value="1"/>
</dbReference>
<dbReference type="InterPro" id="IPR013022">
    <property type="entry name" value="Xyl_isomerase-like_TIM-brl"/>
</dbReference>
<dbReference type="Proteomes" id="UP001596035">
    <property type="component" value="Unassembled WGS sequence"/>
</dbReference>
<dbReference type="InterPro" id="IPR018246">
    <property type="entry name" value="AP_endonuc_F2_Zn_BS"/>
</dbReference>
<dbReference type="Pfam" id="PF01261">
    <property type="entry name" value="AP_endonuc_2"/>
    <property type="match status" value="1"/>
</dbReference>
<evidence type="ECO:0000313" key="2">
    <source>
        <dbReference type="EMBL" id="MFC5238765.1"/>
    </source>
</evidence>
<comment type="caution">
    <text evidence="2">The sequence shown here is derived from an EMBL/GenBank/DDBJ whole genome shotgun (WGS) entry which is preliminary data.</text>
</comment>
<organism evidence="2 3">
    <name type="scientific">Streptomyces atrovirens</name>
    <dbReference type="NCBI Taxonomy" id="285556"/>
    <lineage>
        <taxon>Bacteria</taxon>
        <taxon>Bacillati</taxon>
        <taxon>Actinomycetota</taxon>
        <taxon>Actinomycetes</taxon>
        <taxon>Kitasatosporales</taxon>
        <taxon>Streptomycetaceae</taxon>
        <taxon>Streptomyces</taxon>
    </lineage>
</organism>
<dbReference type="SUPFAM" id="SSF51658">
    <property type="entry name" value="Xylose isomerase-like"/>
    <property type="match status" value="1"/>
</dbReference>
<feature type="domain" description="Xylose isomerase-like TIM barrel" evidence="1">
    <location>
        <begin position="65"/>
        <end position="224"/>
    </location>
</feature>
<gene>
    <name evidence="2" type="primary">eboE</name>
    <name evidence="2" type="ORF">ACFPWV_02315</name>
</gene>
<dbReference type="RefSeq" id="WP_344569300.1">
    <property type="nucleotide sequence ID" value="NZ_BAAATG010000060.1"/>
</dbReference>
<dbReference type="InterPro" id="IPR036237">
    <property type="entry name" value="Xyl_isomerase-like_sf"/>
</dbReference>
<keyword evidence="3" id="KW-1185">Reference proteome</keyword>
<dbReference type="EMBL" id="JBHSKN010000002">
    <property type="protein sequence ID" value="MFC5238765.1"/>
    <property type="molecule type" value="Genomic_DNA"/>
</dbReference>
<dbReference type="PANTHER" id="PTHR12110:SF53">
    <property type="entry name" value="BLR5974 PROTEIN"/>
    <property type="match status" value="1"/>
</dbReference>
<dbReference type="PANTHER" id="PTHR12110">
    <property type="entry name" value="HYDROXYPYRUVATE ISOMERASE"/>
    <property type="match status" value="1"/>
</dbReference>
<dbReference type="Gene3D" id="3.20.20.150">
    <property type="entry name" value="Divalent-metal-dependent TIM barrel enzymes"/>
    <property type="match status" value="1"/>
</dbReference>
<accession>A0ABW0DL78</accession>
<name>A0ABW0DL78_9ACTN</name>